<sequence>MTPDRRPNPQAPEAQPDEPLPGSETPLPSEPDTGPATPAGSGLAVEPPAVAPGGEVTVTGHGCDPGAPVRLSIGDGPVGDTTAGADGGFDVRLSTGDTDIGHHRVTADCGRTLAGPLDIVLVSRVGGATSTATVLLFFLLIGGWYYGHRLVSHLPARRPR</sequence>
<evidence type="ECO:0000256" key="2">
    <source>
        <dbReference type="SAM" id="Phobius"/>
    </source>
</evidence>
<keyword evidence="2" id="KW-1133">Transmembrane helix</keyword>
<dbReference type="RefSeq" id="WP_143982273.1">
    <property type="nucleotide sequence ID" value="NZ_CP041695.1"/>
</dbReference>
<dbReference type="KEGG" id="nod:FOH10_22960"/>
<name>A0A516NQH5_9NOCA</name>
<dbReference type="AlphaFoldDB" id="A0A516NQH5"/>
<feature type="compositionally biased region" description="Low complexity" evidence="1">
    <location>
        <begin position="74"/>
        <end position="87"/>
    </location>
</feature>
<protein>
    <recommendedName>
        <fullName evidence="5">Bacterial Ig domain-containing protein</fullName>
    </recommendedName>
</protein>
<proteinExistence type="predicted"/>
<gene>
    <name evidence="3" type="ORF">FOH10_22960</name>
</gene>
<evidence type="ECO:0000313" key="4">
    <source>
        <dbReference type="Proteomes" id="UP000317039"/>
    </source>
</evidence>
<dbReference type="Proteomes" id="UP000317039">
    <property type="component" value="Chromosome"/>
</dbReference>
<evidence type="ECO:0008006" key="5">
    <source>
        <dbReference type="Google" id="ProtNLM"/>
    </source>
</evidence>
<feature type="transmembrane region" description="Helical" evidence="2">
    <location>
        <begin position="121"/>
        <end position="146"/>
    </location>
</feature>
<feature type="region of interest" description="Disordered" evidence="1">
    <location>
        <begin position="1"/>
        <end position="87"/>
    </location>
</feature>
<dbReference type="EMBL" id="CP041695">
    <property type="protein sequence ID" value="QDP81148.1"/>
    <property type="molecule type" value="Genomic_DNA"/>
</dbReference>
<reference evidence="3 4" key="1">
    <citation type="submission" date="2019-07" db="EMBL/GenBank/DDBJ databases">
        <title>Complete Genome Sequence and Methylome Analysis of Nocardia otitidis-caviarum NEB252.</title>
        <authorList>
            <person name="Fomenkov A."/>
            <person name="Anton B.P."/>
            <person name="Vincze T."/>
            <person name="Roberts R.J."/>
        </authorList>
    </citation>
    <scope>NUCLEOTIDE SEQUENCE [LARGE SCALE GENOMIC DNA]</scope>
    <source>
        <strain evidence="3 4">NEB252</strain>
    </source>
</reference>
<organism evidence="3 4">
    <name type="scientific">Nocardia otitidiscaviarum</name>
    <dbReference type="NCBI Taxonomy" id="1823"/>
    <lineage>
        <taxon>Bacteria</taxon>
        <taxon>Bacillati</taxon>
        <taxon>Actinomycetota</taxon>
        <taxon>Actinomycetes</taxon>
        <taxon>Mycobacteriales</taxon>
        <taxon>Nocardiaceae</taxon>
        <taxon>Nocardia</taxon>
    </lineage>
</organism>
<dbReference type="GeneID" id="80335224"/>
<accession>A0A516NQH5</accession>
<keyword evidence="2" id="KW-0472">Membrane</keyword>
<evidence type="ECO:0000313" key="3">
    <source>
        <dbReference type="EMBL" id="QDP81148.1"/>
    </source>
</evidence>
<evidence type="ECO:0000256" key="1">
    <source>
        <dbReference type="SAM" id="MobiDB-lite"/>
    </source>
</evidence>
<keyword evidence="2" id="KW-0812">Transmembrane</keyword>